<sequence>MRSLHKISTINQTGHPFGVDLLSFFLSILLFHYLFCPSPYLHVTMANTNYLSVTNSKGRQINLLNDDVKEEKKKRKHHCTECQKSFTTSGHLARHFRIHTGEKNFYCLYPGCPSRFSRQDNMMQHYRTHLSTKSKRNRYNNYYRDQYYPPPRPVLLPPMSPTFDYPKPFLFHSDFIYAKPNLGIDYPADSITRYLYKTD</sequence>
<keyword evidence="2" id="KW-0677">Repeat</keyword>
<evidence type="ECO:0000259" key="7">
    <source>
        <dbReference type="PROSITE" id="PS50157"/>
    </source>
</evidence>
<keyword evidence="4" id="KW-0862">Zinc</keyword>
<dbReference type="SMART" id="SM00355">
    <property type="entry name" value="ZnF_C2H2"/>
    <property type="match status" value="2"/>
</dbReference>
<dbReference type="Gene3D" id="3.30.160.60">
    <property type="entry name" value="Classic Zinc Finger"/>
    <property type="match status" value="2"/>
</dbReference>
<dbReference type="PROSITE" id="PS50157">
    <property type="entry name" value="ZINC_FINGER_C2H2_2"/>
    <property type="match status" value="2"/>
</dbReference>
<keyword evidence="6" id="KW-1133">Transmembrane helix</keyword>
<dbReference type="InterPro" id="IPR036236">
    <property type="entry name" value="Znf_C2H2_sf"/>
</dbReference>
<dbReference type="RefSeq" id="XP_023461340.1">
    <property type="nucleotide sequence ID" value="XM_023607706.1"/>
</dbReference>
<dbReference type="Proteomes" id="UP000242254">
    <property type="component" value="Unassembled WGS sequence"/>
</dbReference>
<feature type="transmembrane region" description="Helical" evidence="6">
    <location>
        <begin position="21"/>
        <end position="41"/>
    </location>
</feature>
<dbReference type="GO" id="GO:0000785">
    <property type="term" value="C:chromatin"/>
    <property type="evidence" value="ECO:0007669"/>
    <property type="project" value="TreeGrafter"/>
</dbReference>
<dbReference type="SUPFAM" id="SSF57667">
    <property type="entry name" value="beta-beta-alpha zinc fingers"/>
    <property type="match status" value="1"/>
</dbReference>
<feature type="domain" description="C2H2-type" evidence="7">
    <location>
        <begin position="77"/>
        <end position="104"/>
    </location>
</feature>
<evidence type="ECO:0000256" key="6">
    <source>
        <dbReference type="SAM" id="Phobius"/>
    </source>
</evidence>
<keyword evidence="6" id="KW-0812">Transmembrane</keyword>
<evidence type="ECO:0000256" key="1">
    <source>
        <dbReference type="ARBA" id="ARBA00022723"/>
    </source>
</evidence>
<keyword evidence="6" id="KW-0472">Membrane</keyword>
<dbReference type="GO" id="GO:0005667">
    <property type="term" value="C:transcription regulator complex"/>
    <property type="evidence" value="ECO:0007669"/>
    <property type="project" value="TreeGrafter"/>
</dbReference>
<dbReference type="STRING" id="1340429.A0A2G4SFU0"/>
<dbReference type="EMBL" id="KZ303873">
    <property type="protein sequence ID" value="PHZ07632.1"/>
    <property type="molecule type" value="Genomic_DNA"/>
</dbReference>
<keyword evidence="3 5" id="KW-0863">Zinc-finger</keyword>
<evidence type="ECO:0000256" key="4">
    <source>
        <dbReference type="ARBA" id="ARBA00022833"/>
    </source>
</evidence>
<accession>A0A2G4SFU0</accession>
<dbReference type="AlphaFoldDB" id="A0A2G4SFU0"/>
<gene>
    <name evidence="8" type="ORF">RHIMIDRAFT_231810</name>
</gene>
<evidence type="ECO:0000313" key="9">
    <source>
        <dbReference type="Proteomes" id="UP000242254"/>
    </source>
</evidence>
<proteinExistence type="predicted"/>
<keyword evidence="1" id="KW-0479">Metal-binding</keyword>
<evidence type="ECO:0000256" key="3">
    <source>
        <dbReference type="ARBA" id="ARBA00022771"/>
    </source>
</evidence>
<dbReference type="InterPro" id="IPR013087">
    <property type="entry name" value="Znf_C2H2_type"/>
</dbReference>
<dbReference type="GO" id="GO:0000978">
    <property type="term" value="F:RNA polymerase II cis-regulatory region sequence-specific DNA binding"/>
    <property type="evidence" value="ECO:0007669"/>
    <property type="project" value="TreeGrafter"/>
</dbReference>
<feature type="domain" description="C2H2-type" evidence="7">
    <location>
        <begin position="105"/>
        <end position="134"/>
    </location>
</feature>
<evidence type="ECO:0000313" key="8">
    <source>
        <dbReference type="EMBL" id="PHZ07632.1"/>
    </source>
</evidence>
<organism evidence="8 9">
    <name type="scientific">Rhizopus microsporus ATCC 52813</name>
    <dbReference type="NCBI Taxonomy" id="1340429"/>
    <lineage>
        <taxon>Eukaryota</taxon>
        <taxon>Fungi</taxon>
        <taxon>Fungi incertae sedis</taxon>
        <taxon>Mucoromycota</taxon>
        <taxon>Mucoromycotina</taxon>
        <taxon>Mucoromycetes</taxon>
        <taxon>Mucorales</taxon>
        <taxon>Mucorineae</taxon>
        <taxon>Rhizopodaceae</taxon>
        <taxon>Rhizopus</taxon>
    </lineage>
</organism>
<dbReference type="FunFam" id="3.30.160.60:FF:000303">
    <property type="entry name" value="Zinc finger protein 41"/>
    <property type="match status" value="1"/>
</dbReference>
<dbReference type="GO" id="GO:0000981">
    <property type="term" value="F:DNA-binding transcription factor activity, RNA polymerase II-specific"/>
    <property type="evidence" value="ECO:0007669"/>
    <property type="project" value="TreeGrafter"/>
</dbReference>
<evidence type="ECO:0000256" key="2">
    <source>
        <dbReference type="ARBA" id="ARBA00022737"/>
    </source>
</evidence>
<evidence type="ECO:0000256" key="5">
    <source>
        <dbReference type="PROSITE-ProRule" id="PRU00042"/>
    </source>
</evidence>
<reference evidence="8 9" key="1">
    <citation type="journal article" date="2016" name="Proc. Natl. Acad. Sci. U.S.A.">
        <title>Lipid metabolic changes in an early divergent fungus govern the establishment of a mutualistic symbiosis with endobacteria.</title>
        <authorList>
            <person name="Lastovetsky O.A."/>
            <person name="Gaspar M.L."/>
            <person name="Mondo S.J."/>
            <person name="LaButti K.M."/>
            <person name="Sandor L."/>
            <person name="Grigoriev I.V."/>
            <person name="Henry S.A."/>
            <person name="Pawlowska T.E."/>
        </authorList>
    </citation>
    <scope>NUCLEOTIDE SEQUENCE [LARGE SCALE GENOMIC DNA]</scope>
    <source>
        <strain evidence="8 9">ATCC 52813</strain>
    </source>
</reference>
<dbReference type="PROSITE" id="PS00028">
    <property type="entry name" value="ZINC_FINGER_C2H2_1"/>
    <property type="match status" value="2"/>
</dbReference>
<dbReference type="PANTHER" id="PTHR14003">
    <property type="entry name" value="TRANSCRIPTIONAL REPRESSOR PROTEIN YY"/>
    <property type="match status" value="1"/>
</dbReference>
<name>A0A2G4SFU0_RHIZD</name>
<dbReference type="Pfam" id="PF00096">
    <property type="entry name" value="zf-C2H2"/>
    <property type="match status" value="2"/>
</dbReference>
<protein>
    <recommendedName>
        <fullName evidence="7">C2H2-type domain-containing protein</fullName>
    </recommendedName>
</protein>
<dbReference type="PANTHER" id="PTHR14003:SF19">
    <property type="entry name" value="YY2 TRANSCRIPTION FACTOR"/>
    <property type="match status" value="1"/>
</dbReference>
<dbReference type="GO" id="GO:0031519">
    <property type="term" value="C:PcG protein complex"/>
    <property type="evidence" value="ECO:0007669"/>
    <property type="project" value="TreeGrafter"/>
</dbReference>
<keyword evidence="9" id="KW-1185">Reference proteome</keyword>
<dbReference type="GeneID" id="35438696"/>
<dbReference type="GO" id="GO:0008270">
    <property type="term" value="F:zinc ion binding"/>
    <property type="evidence" value="ECO:0007669"/>
    <property type="project" value="UniProtKB-KW"/>
</dbReference>